<feature type="domain" description="HAMP" evidence="9">
    <location>
        <begin position="346"/>
        <end position="399"/>
    </location>
</feature>
<dbReference type="PANTHER" id="PTHR32089">
    <property type="entry name" value="METHYL-ACCEPTING CHEMOTAXIS PROTEIN MCPB"/>
    <property type="match status" value="1"/>
</dbReference>
<protein>
    <submittedName>
        <fullName evidence="10">Methyl-accepting chemotaxis protein</fullName>
    </submittedName>
</protein>
<dbReference type="Gene3D" id="1.10.287.950">
    <property type="entry name" value="Methyl-accepting chemotaxis protein"/>
    <property type="match status" value="1"/>
</dbReference>
<feature type="domain" description="T-SNARE coiled-coil homology" evidence="8">
    <location>
        <begin position="592"/>
        <end position="654"/>
    </location>
</feature>
<dbReference type="RefSeq" id="WP_407050266.1">
    <property type="nucleotide sequence ID" value="NZ_CP158568.1"/>
</dbReference>
<dbReference type="InterPro" id="IPR000727">
    <property type="entry name" value="T_SNARE_dom"/>
</dbReference>
<keyword evidence="2" id="KW-0997">Cell inner membrane</keyword>
<evidence type="ECO:0000256" key="3">
    <source>
        <dbReference type="ARBA" id="ARBA00023224"/>
    </source>
</evidence>
<accession>A0AAU7XDM8</accession>
<dbReference type="Pfam" id="PF00015">
    <property type="entry name" value="MCPsignal"/>
    <property type="match status" value="1"/>
</dbReference>
<evidence type="ECO:0000259" key="7">
    <source>
        <dbReference type="PROSITE" id="PS50111"/>
    </source>
</evidence>
<dbReference type="CDD" id="cd06225">
    <property type="entry name" value="HAMP"/>
    <property type="match status" value="1"/>
</dbReference>
<name>A0AAU7XDM8_9HYPH</name>
<reference evidence="10" key="1">
    <citation type="submission" date="2024-06" db="EMBL/GenBank/DDBJ databases">
        <title>Methylostella associata gen. nov., sp. nov., a novel Ancalomicrobiaceae-affiliated facultatively methylotrophic bacteria that feed on methanotrophs of the genus Methylococcus.</title>
        <authorList>
            <person name="Saltykova V."/>
            <person name="Danilova O.V."/>
            <person name="Oshkin I.Y."/>
            <person name="Belova S.E."/>
            <person name="Pimenov N.V."/>
            <person name="Dedysh S.N."/>
        </authorList>
    </citation>
    <scope>NUCLEOTIDE SEQUENCE</scope>
    <source>
        <strain evidence="10">S20</strain>
    </source>
</reference>
<dbReference type="SUPFAM" id="SSF58104">
    <property type="entry name" value="Methyl-accepting chemotaxis protein (MCP) signaling domain"/>
    <property type="match status" value="1"/>
</dbReference>
<evidence type="ECO:0000259" key="8">
    <source>
        <dbReference type="PROSITE" id="PS50192"/>
    </source>
</evidence>
<evidence type="ECO:0000259" key="9">
    <source>
        <dbReference type="PROSITE" id="PS50885"/>
    </source>
</evidence>
<dbReference type="InterPro" id="IPR004089">
    <property type="entry name" value="MCPsignal_dom"/>
</dbReference>
<evidence type="ECO:0000313" key="10">
    <source>
        <dbReference type="EMBL" id="XBY45176.1"/>
    </source>
</evidence>
<dbReference type="PROSITE" id="PS50885">
    <property type="entry name" value="HAMP"/>
    <property type="match status" value="1"/>
</dbReference>
<organism evidence="10">
    <name type="scientific">Methyloraptor flagellatus</name>
    <dbReference type="NCBI Taxonomy" id="3162530"/>
    <lineage>
        <taxon>Bacteria</taxon>
        <taxon>Pseudomonadati</taxon>
        <taxon>Pseudomonadota</taxon>
        <taxon>Alphaproteobacteria</taxon>
        <taxon>Hyphomicrobiales</taxon>
        <taxon>Ancalomicrobiaceae</taxon>
        <taxon>Methyloraptor</taxon>
    </lineage>
</organism>
<gene>
    <name evidence="10" type="ORF">ABS361_02460</name>
</gene>
<sequence length="696" mass="73935">MNKFTVNFLLKAVISVLSTALVVLLVVGVWQTWAHLQVIRQTAAVADVSSAMFTAMHNLRVDRSNSNRELIADKAATTMNQQVEAARKAEMPALRRAVTALAAVDFADREAVVTRFEASVNRLAKLHEETQAAMFKPKAERPAGIAETYFKETNALIEQLAELSTRFNQLVRLNDAYVDRLFDLKEIAWDARSAAGDASVFLSNGLQAGQIAPETPFNYAVSVGRIRQSWDAMADMMQGVALPDRFKEKYERVKTDYLVDDALGRQTKLLQALAAGQKPDMTAAQWSNFSVPRLSLFVAVSEAALEIAREHIDGVERSKTLELIAGAVGLLVTLLGSVAAIWFVDRRVTSPLTVITDRMMALANGDLAIEVPYATRADEIGALGRAMETFKINMNEGEAMRRRQADIDRATAETRRREMHELADAFDRAVGGVVGRVAAAATQLQSSAQTLSASAEQTTQQSNAVAAASEEASANVASVASATEELSSSVREIGRQVEQSAQIAAKAVDEANGTTERVNGLATAADRIGSIVGLINEIAGKTNLLALNATIEAARAGEAGKGFAVVAAEVKQLADQTAKATAEIGTQVGAIQGATQDAARAIAGIARTIEQMNSIAASIAEAVDGQGAATSEIATNVQQASLGTAEVSQNITGVTTAAYEASHASTQVLGAASELTKLSDQMSQEVARFLATVRAA</sequence>
<dbReference type="KEGG" id="mflg:ABS361_02460"/>
<keyword evidence="6" id="KW-0472">Membrane</keyword>
<dbReference type="EMBL" id="CP158568">
    <property type="protein sequence ID" value="XBY45176.1"/>
    <property type="molecule type" value="Genomic_DNA"/>
</dbReference>
<comment type="subcellular location">
    <subcellularLocation>
        <location evidence="1">Cell inner membrane</location>
        <topology evidence="1">Multi-pass membrane protein</topology>
    </subcellularLocation>
</comment>
<dbReference type="SUPFAM" id="SSF158472">
    <property type="entry name" value="HAMP domain-like"/>
    <property type="match status" value="1"/>
</dbReference>
<dbReference type="PANTHER" id="PTHR32089:SF112">
    <property type="entry name" value="LYSOZYME-LIKE PROTEIN-RELATED"/>
    <property type="match status" value="1"/>
</dbReference>
<dbReference type="GO" id="GO:0005886">
    <property type="term" value="C:plasma membrane"/>
    <property type="evidence" value="ECO:0007669"/>
    <property type="project" value="UniProtKB-SubCell"/>
</dbReference>
<feature type="domain" description="Methyl-accepting transducer" evidence="7">
    <location>
        <begin position="433"/>
        <end position="676"/>
    </location>
</feature>
<keyword evidence="2" id="KW-1003">Cell membrane</keyword>
<dbReference type="PROSITE" id="PS50192">
    <property type="entry name" value="T_SNARE"/>
    <property type="match status" value="1"/>
</dbReference>
<dbReference type="GO" id="GO:0007165">
    <property type="term" value="P:signal transduction"/>
    <property type="evidence" value="ECO:0007669"/>
    <property type="project" value="UniProtKB-KW"/>
</dbReference>
<dbReference type="SMART" id="SM00283">
    <property type="entry name" value="MA"/>
    <property type="match status" value="1"/>
</dbReference>
<evidence type="ECO:0000256" key="4">
    <source>
        <dbReference type="ARBA" id="ARBA00029447"/>
    </source>
</evidence>
<dbReference type="Gene3D" id="6.10.340.10">
    <property type="match status" value="1"/>
</dbReference>
<dbReference type="InterPro" id="IPR003660">
    <property type="entry name" value="HAMP_dom"/>
</dbReference>
<evidence type="ECO:0000256" key="2">
    <source>
        <dbReference type="ARBA" id="ARBA00022519"/>
    </source>
</evidence>
<evidence type="ECO:0000256" key="1">
    <source>
        <dbReference type="ARBA" id="ARBA00004429"/>
    </source>
</evidence>
<keyword evidence="6" id="KW-0812">Transmembrane</keyword>
<evidence type="ECO:0000256" key="6">
    <source>
        <dbReference type="SAM" id="Phobius"/>
    </source>
</evidence>
<keyword evidence="6" id="KW-1133">Transmembrane helix</keyword>
<comment type="similarity">
    <text evidence="4">Belongs to the methyl-accepting chemotaxis (MCP) protein family.</text>
</comment>
<feature type="transmembrane region" description="Helical" evidence="6">
    <location>
        <begin position="12"/>
        <end position="30"/>
    </location>
</feature>
<dbReference type="Pfam" id="PF00672">
    <property type="entry name" value="HAMP"/>
    <property type="match status" value="1"/>
</dbReference>
<dbReference type="PROSITE" id="PS50111">
    <property type="entry name" value="CHEMOTAXIS_TRANSDUC_2"/>
    <property type="match status" value="1"/>
</dbReference>
<evidence type="ECO:0000256" key="5">
    <source>
        <dbReference type="PROSITE-ProRule" id="PRU00284"/>
    </source>
</evidence>
<proteinExistence type="inferred from homology"/>
<dbReference type="AlphaFoldDB" id="A0AAU7XDM8"/>
<keyword evidence="3 5" id="KW-0807">Transducer</keyword>
<dbReference type="SMART" id="SM00304">
    <property type="entry name" value="HAMP"/>
    <property type="match status" value="1"/>
</dbReference>